<dbReference type="CDD" id="cd00090">
    <property type="entry name" value="HTH_ARSR"/>
    <property type="match status" value="1"/>
</dbReference>
<dbReference type="Pfam" id="PF12840">
    <property type="entry name" value="HTH_20"/>
    <property type="match status" value="1"/>
</dbReference>
<dbReference type="SUPFAM" id="SSF46785">
    <property type="entry name" value="Winged helix' DNA-binding domain"/>
    <property type="match status" value="1"/>
</dbReference>
<dbReference type="InterPro" id="IPR011991">
    <property type="entry name" value="ArsR-like_HTH"/>
</dbReference>
<feature type="domain" description="HTH arsR-type" evidence="2">
    <location>
        <begin position="254"/>
        <end position="344"/>
    </location>
</feature>
<dbReference type="InterPro" id="IPR036390">
    <property type="entry name" value="WH_DNA-bd_sf"/>
</dbReference>
<dbReference type="PROSITE" id="PS50987">
    <property type="entry name" value="HTH_ARSR_2"/>
    <property type="match status" value="1"/>
</dbReference>
<gene>
    <name evidence="3" type="ORF">DFR59_102148</name>
</gene>
<dbReference type="EMBL" id="QQAY01000002">
    <property type="protein sequence ID" value="RDI45520.1"/>
    <property type="molecule type" value="Genomic_DNA"/>
</dbReference>
<dbReference type="AlphaFoldDB" id="A0A370GQC5"/>
<name>A0A370GQC5_9BACI</name>
<dbReference type="InterPro" id="IPR001845">
    <property type="entry name" value="HTH_ArsR_DNA-bd_dom"/>
</dbReference>
<dbReference type="InterPro" id="IPR036388">
    <property type="entry name" value="WH-like_DNA-bd_sf"/>
</dbReference>
<evidence type="ECO:0000259" key="2">
    <source>
        <dbReference type="PROSITE" id="PS50987"/>
    </source>
</evidence>
<dbReference type="Proteomes" id="UP000255326">
    <property type="component" value="Unassembled WGS sequence"/>
</dbReference>
<dbReference type="SMART" id="SM00418">
    <property type="entry name" value="HTH_ARSR"/>
    <property type="match status" value="1"/>
</dbReference>
<dbReference type="RefSeq" id="WP_114744374.1">
    <property type="nucleotide sequence ID" value="NZ_QQAY01000002.1"/>
</dbReference>
<organism evidence="3 4">
    <name type="scientific">Falsibacillus pallidus</name>
    <dbReference type="NCBI Taxonomy" id="493781"/>
    <lineage>
        <taxon>Bacteria</taxon>
        <taxon>Bacillati</taxon>
        <taxon>Bacillota</taxon>
        <taxon>Bacilli</taxon>
        <taxon>Bacillales</taxon>
        <taxon>Bacillaceae</taxon>
        <taxon>Falsibacillus</taxon>
    </lineage>
</organism>
<evidence type="ECO:0000256" key="1">
    <source>
        <dbReference type="ARBA" id="ARBA00023125"/>
    </source>
</evidence>
<dbReference type="GO" id="GO:0003677">
    <property type="term" value="F:DNA binding"/>
    <property type="evidence" value="ECO:0007669"/>
    <property type="project" value="UniProtKB-KW"/>
</dbReference>
<proteinExistence type="predicted"/>
<evidence type="ECO:0000313" key="4">
    <source>
        <dbReference type="Proteomes" id="UP000255326"/>
    </source>
</evidence>
<dbReference type="OrthoDB" id="2646147at2"/>
<sequence>MKKLNLEPKRETVALKAESSPVWEVILGIAGFTYKVNRHTFHLNDQWIEEEKSMDLSLLNRLEYIEQTNLWYGMIMLQNKISADSIDSFIHTVERMEDELFFETLLPYHSREAEGLKKESVSNPSKLYEYTELFQTHIYLYGYLHTLLKHSNEQLKKLIQGAVESWYEWVCKHPNWEKWMEILESEQKEHSNLETVHPSSQIEHITGGAQYEPEPGIWIVKMIPQISYRPWLLELRTMEEKLFFYPVKEEYFSEPGVPSSQLVQGHKALGDGLRLSVLYELRKGSMSLQEMSRLFQVSKTTLHHQLSLLRGAKFIRVDKGIYSINMNHLQHFSEELIRFIGEEK</sequence>
<keyword evidence="4" id="KW-1185">Reference proteome</keyword>
<accession>A0A370GQC5</accession>
<dbReference type="GO" id="GO:0003700">
    <property type="term" value="F:DNA-binding transcription factor activity"/>
    <property type="evidence" value="ECO:0007669"/>
    <property type="project" value="InterPro"/>
</dbReference>
<dbReference type="Gene3D" id="1.10.10.10">
    <property type="entry name" value="Winged helix-like DNA-binding domain superfamily/Winged helix DNA-binding domain"/>
    <property type="match status" value="1"/>
</dbReference>
<comment type="caution">
    <text evidence="3">The sequence shown here is derived from an EMBL/GenBank/DDBJ whole genome shotgun (WGS) entry which is preliminary data.</text>
</comment>
<evidence type="ECO:0000313" key="3">
    <source>
        <dbReference type="EMBL" id="RDI45520.1"/>
    </source>
</evidence>
<protein>
    <submittedName>
        <fullName evidence="3">ArsR family transcriptional regulator</fullName>
    </submittedName>
</protein>
<keyword evidence="1" id="KW-0238">DNA-binding</keyword>
<reference evidence="3 4" key="1">
    <citation type="submission" date="2018-07" db="EMBL/GenBank/DDBJ databases">
        <title>Genomic Encyclopedia of Type Strains, Phase IV (KMG-IV): sequencing the most valuable type-strain genomes for metagenomic binning, comparative biology and taxonomic classification.</title>
        <authorList>
            <person name="Goeker M."/>
        </authorList>
    </citation>
    <scope>NUCLEOTIDE SEQUENCE [LARGE SCALE GENOMIC DNA]</scope>
    <source>
        <strain evidence="3 4">DSM 25281</strain>
    </source>
</reference>